<comment type="caution">
    <text evidence="2">The sequence shown here is derived from an EMBL/GenBank/DDBJ whole genome shotgun (WGS) entry which is preliminary data.</text>
</comment>
<keyword evidence="3" id="KW-1185">Reference proteome</keyword>
<dbReference type="AntiFam" id="ANF00142">
    <property type="entry name" value="Shadow ORF (opposite yadG)"/>
</dbReference>
<feature type="compositionally biased region" description="Basic and acidic residues" evidence="1">
    <location>
        <begin position="177"/>
        <end position="198"/>
    </location>
</feature>
<feature type="compositionally biased region" description="Low complexity" evidence="1">
    <location>
        <begin position="202"/>
        <end position="211"/>
    </location>
</feature>
<feature type="non-terminal residue" evidence="2">
    <location>
        <position position="1"/>
    </location>
</feature>
<reference evidence="2 3" key="1">
    <citation type="journal article" date="2018" name="Nat. Ecol. Evol.">
        <title>Shark genomes provide insights into elasmobranch evolution and the origin of vertebrates.</title>
        <authorList>
            <person name="Hara Y"/>
            <person name="Yamaguchi K"/>
            <person name="Onimaru K"/>
            <person name="Kadota M"/>
            <person name="Koyanagi M"/>
            <person name="Keeley SD"/>
            <person name="Tatsumi K"/>
            <person name="Tanaka K"/>
            <person name="Motone F"/>
            <person name="Kageyama Y"/>
            <person name="Nozu R"/>
            <person name="Adachi N"/>
            <person name="Nishimura O"/>
            <person name="Nakagawa R"/>
            <person name="Tanegashima C"/>
            <person name="Kiyatake I"/>
            <person name="Matsumoto R"/>
            <person name="Murakumo K"/>
            <person name="Nishida K"/>
            <person name="Terakita A"/>
            <person name="Kuratani S"/>
            <person name="Sato K"/>
            <person name="Hyodo S Kuraku.S."/>
        </authorList>
    </citation>
    <scope>NUCLEOTIDE SEQUENCE [LARGE SCALE GENOMIC DNA]</scope>
</reference>
<proteinExistence type="predicted"/>
<feature type="non-terminal residue" evidence="2">
    <location>
        <position position="546"/>
    </location>
</feature>
<evidence type="ECO:0000313" key="2">
    <source>
        <dbReference type="EMBL" id="GCC42075.1"/>
    </source>
</evidence>
<dbReference type="EMBL" id="BEZZ01079257">
    <property type="protein sequence ID" value="GCC42075.1"/>
    <property type="molecule type" value="Genomic_DNA"/>
</dbReference>
<protein>
    <submittedName>
        <fullName evidence="2">Uncharacterized protein</fullName>
    </submittedName>
</protein>
<feature type="compositionally biased region" description="Basic and acidic residues" evidence="1">
    <location>
        <begin position="533"/>
        <end position="546"/>
    </location>
</feature>
<accession>A0A401THF7</accession>
<organism evidence="2 3">
    <name type="scientific">Chiloscyllium punctatum</name>
    <name type="common">Brownbanded bambooshark</name>
    <name type="synonym">Hemiscyllium punctatum</name>
    <dbReference type="NCBI Taxonomy" id="137246"/>
    <lineage>
        <taxon>Eukaryota</taxon>
        <taxon>Metazoa</taxon>
        <taxon>Chordata</taxon>
        <taxon>Craniata</taxon>
        <taxon>Vertebrata</taxon>
        <taxon>Chondrichthyes</taxon>
        <taxon>Elasmobranchii</taxon>
        <taxon>Galeomorphii</taxon>
        <taxon>Galeoidea</taxon>
        <taxon>Orectolobiformes</taxon>
        <taxon>Hemiscylliidae</taxon>
        <taxon>Chiloscyllium</taxon>
    </lineage>
</organism>
<sequence>ALPVALRDGVRRAEVHHVQRADRADIRHAAADDGAETVLGGREHAAHQEVADLGRGEVDHAGELAGLDQLLHRAAADAGGVEHETLEILAQVGRDLLHRRRGDAEHGDADRGQAGARLALLAGLVVEPCLDHADQRMGAVAEHGARDRVEALHVGDRVHHGDVGGPDIGADVAGCDRGNDELGHADRQRPHAGRDQRRAARAARGNDAGDIALAPQPAFERFRHRRHRSAAIGAEHARAAATVVQRDLLRGDVAARCSSAGRDIDQSGAQAATRDDIADEAQLGALGVERADHQHDRRPRHSGCRRFAPLAGGLFEPGDTGGLRPRGGFDAGDRHRLRPTRRRHQIGNIDAERPLTFRLRRAGSFGLRRSRSGVGLIRAVGADAEQPLLQLAVGGEAGGIDDAVDPAIDHDGDVARYRRRHADVLLDDQDGDVAFIAEAQQHIFDLCNDHRRKPLGRLVHDQQMRVGEQRARDREHLLLAAGELVAAIVLALGEAREDVVDALDGPGAAAQAAGERKVFVDGQRAPQPPALRHIADAEPGDPRRIE</sequence>
<name>A0A401THF7_CHIPU</name>
<gene>
    <name evidence="2" type="ORF">chiPu_0026433</name>
</gene>
<dbReference type="AlphaFoldDB" id="A0A401THF7"/>
<dbReference type="Proteomes" id="UP000287033">
    <property type="component" value="Unassembled WGS sequence"/>
</dbReference>
<evidence type="ECO:0000256" key="1">
    <source>
        <dbReference type="SAM" id="MobiDB-lite"/>
    </source>
</evidence>
<feature type="region of interest" description="Disordered" evidence="1">
    <location>
        <begin position="288"/>
        <end position="339"/>
    </location>
</feature>
<feature type="region of interest" description="Disordered" evidence="1">
    <location>
        <begin position="512"/>
        <end position="546"/>
    </location>
</feature>
<feature type="region of interest" description="Disordered" evidence="1">
    <location>
        <begin position="157"/>
        <end position="211"/>
    </location>
</feature>
<evidence type="ECO:0000313" key="3">
    <source>
        <dbReference type="Proteomes" id="UP000287033"/>
    </source>
</evidence>